<dbReference type="SUPFAM" id="SSF51197">
    <property type="entry name" value="Clavaminate synthase-like"/>
    <property type="match status" value="2"/>
</dbReference>
<dbReference type="InterPro" id="IPR027443">
    <property type="entry name" value="IPNS-like_sf"/>
</dbReference>
<reference evidence="3" key="2">
    <citation type="submission" date="2018-05" db="EMBL/GenBank/DDBJ databases">
        <title>OpunRS2 (Oryza punctata Reference Sequence Version 2).</title>
        <authorList>
            <person name="Zhang J."/>
            <person name="Kudrna D."/>
            <person name="Lee S."/>
            <person name="Talag J."/>
            <person name="Welchert J."/>
            <person name="Wing R.A."/>
        </authorList>
    </citation>
    <scope>NUCLEOTIDE SEQUENCE [LARGE SCALE GENOMIC DNA]</scope>
</reference>
<dbReference type="Proteomes" id="UP000026962">
    <property type="component" value="Chromosome 8"/>
</dbReference>
<organism evidence="3">
    <name type="scientific">Oryza punctata</name>
    <name type="common">Red rice</name>
    <dbReference type="NCBI Taxonomy" id="4537"/>
    <lineage>
        <taxon>Eukaryota</taxon>
        <taxon>Viridiplantae</taxon>
        <taxon>Streptophyta</taxon>
        <taxon>Embryophyta</taxon>
        <taxon>Tracheophyta</taxon>
        <taxon>Spermatophyta</taxon>
        <taxon>Magnoliopsida</taxon>
        <taxon>Liliopsida</taxon>
        <taxon>Poales</taxon>
        <taxon>Poaceae</taxon>
        <taxon>BOP clade</taxon>
        <taxon>Oryzoideae</taxon>
        <taxon>Oryzeae</taxon>
        <taxon>Oryzinae</taxon>
        <taxon>Oryza</taxon>
    </lineage>
</organism>
<dbReference type="PANTHER" id="PTHR47990">
    <property type="entry name" value="2-OXOGLUTARATE (2OG) AND FE(II)-DEPENDENT OXYGENASE SUPERFAMILY PROTEIN-RELATED"/>
    <property type="match status" value="1"/>
</dbReference>
<evidence type="ECO:0000256" key="1">
    <source>
        <dbReference type="SAM" id="Phobius"/>
    </source>
</evidence>
<dbReference type="Gene3D" id="2.60.120.330">
    <property type="entry name" value="B-lactam Antibiotic, Isopenicillin N Synthase, Chain"/>
    <property type="match status" value="2"/>
</dbReference>
<dbReference type="EnsemblPlants" id="OPUNC08G12310.1">
    <property type="protein sequence ID" value="OPUNC08G12310.1"/>
    <property type="gene ID" value="OPUNC08G12310"/>
</dbReference>
<protein>
    <recommendedName>
        <fullName evidence="2">Isopenicillin N synthase-like Fe(2+) 2OG dioxygenase domain-containing protein</fullName>
    </recommendedName>
</protein>
<accession>A0A0E0LUL5</accession>
<keyword evidence="4" id="KW-1185">Reference proteome</keyword>
<feature type="transmembrane region" description="Helical" evidence="1">
    <location>
        <begin position="63"/>
        <end position="81"/>
    </location>
</feature>
<keyword evidence="1" id="KW-0472">Membrane</keyword>
<evidence type="ECO:0000259" key="2">
    <source>
        <dbReference type="Pfam" id="PF03171"/>
    </source>
</evidence>
<dbReference type="InterPro" id="IPR044861">
    <property type="entry name" value="IPNS-like_FE2OG_OXY"/>
</dbReference>
<dbReference type="AlphaFoldDB" id="A0A0E0LUL5"/>
<dbReference type="HOGENOM" id="CLU_1067061_0_0_1"/>
<evidence type="ECO:0000313" key="3">
    <source>
        <dbReference type="EnsemblPlants" id="OPUNC08G12310.1"/>
    </source>
</evidence>
<keyword evidence="1" id="KW-1133">Transmembrane helix</keyword>
<evidence type="ECO:0000313" key="4">
    <source>
        <dbReference type="Proteomes" id="UP000026962"/>
    </source>
</evidence>
<feature type="domain" description="Isopenicillin N synthase-like Fe(2+) 2OG dioxygenase" evidence="2">
    <location>
        <begin position="2"/>
        <end position="68"/>
    </location>
</feature>
<dbReference type="Gramene" id="OPUNC08G12310.1">
    <property type="protein sequence ID" value="OPUNC08G12310.1"/>
    <property type="gene ID" value="OPUNC08G12310"/>
</dbReference>
<dbReference type="InterPro" id="IPR050231">
    <property type="entry name" value="Iron_ascorbate_oxido_reductase"/>
</dbReference>
<name>A0A0E0LUL5_ORYPU</name>
<dbReference type="Pfam" id="PF03171">
    <property type="entry name" value="2OG-FeII_Oxy"/>
    <property type="match status" value="1"/>
</dbReference>
<reference evidence="3" key="1">
    <citation type="submission" date="2015-04" db="UniProtKB">
        <authorList>
            <consortium name="EnsemblPlants"/>
        </authorList>
    </citation>
    <scope>IDENTIFICATION</scope>
</reference>
<proteinExistence type="predicted"/>
<sequence>MMGTSRHSDRSFLTYTRTCPALLEGPWLWWVDVPPVANTLVVNVDYFLYLESNDRLRSIQRRVVAIGGGCVLVACFFRLEYTSTRSYGPNMVDGNGGVQATLYRSMTVGEFLVRYNGKELDGRSVLDHLRLPAVAASTDRLRDLHAFDDTKAGVKGLVDAGVTALVSNDRLRSVEHRVLPTGGAGPARVSVACFFRLEYASTRPCSPVVSAARAAVYRSTTAGEFLAHYNGKGLDGRSALDNFRLPAAASSSVVSSSTVAG</sequence>
<keyword evidence="1" id="KW-0812">Transmembrane</keyword>